<protein>
    <submittedName>
        <fullName evidence="1">Uncharacterized protein</fullName>
    </submittedName>
</protein>
<dbReference type="EMBL" id="LXQA010024374">
    <property type="protein sequence ID" value="MCH93197.1"/>
    <property type="molecule type" value="Genomic_DNA"/>
</dbReference>
<evidence type="ECO:0000313" key="1">
    <source>
        <dbReference type="EMBL" id="MCH93197.1"/>
    </source>
</evidence>
<feature type="non-terminal residue" evidence="1">
    <location>
        <position position="1"/>
    </location>
</feature>
<keyword evidence="2" id="KW-1185">Reference proteome</keyword>
<dbReference type="AlphaFoldDB" id="A0A392N090"/>
<reference evidence="1 2" key="1">
    <citation type="journal article" date="2018" name="Front. Plant Sci.">
        <title>Red Clover (Trifolium pratense) and Zigzag Clover (T. medium) - A Picture of Genomic Similarities and Differences.</title>
        <authorList>
            <person name="Dluhosova J."/>
            <person name="Istvanek J."/>
            <person name="Nedelnik J."/>
            <person name="Repkova J."/>
        </authorList>
    </citation>
    <scope>NUCLEOTIDE SEQUENCE [LARGE SCALE GENOMIC DNA]</scope>
    <source>
        <strain evidence="2">cv. 10/8</strain>
        <tissue evidence="1">Leaf</tissue>
    </source>
</reference>
<dbReference type="Proteomes" id="UP000265520">
    <property type="component" value="Unassembled WGS sequence"/>
</dbReference>
<comment type="caution">
    <text evidence="1">The sequence shown here is derived from an EMBL/GenBank/DDBJ whole genome shotgun (WGS) entry which is preliminary data.</text>
</comment>
<evidence type="ECO:0000313" key="2">
    <source>
        <dbReference type="Proteomes" id="UP000265520"/>
    </source>
</evidence>
<sequence length="62" mass="7135">AKENMRKIGLAKQLDGLYHLKPAQVSQFPSVHSVNTDSSSSSSTLWHLRYMGTLLHYFHSWF</sequence>
<proteinExistence type="predicted"/>
<organism evidence="1 2">
    <name type="scientific">Trifolium medium</name>
    <dbReference type="NCBI Taxonomy" id="97028"/>
    <lineage>
        <taxon>Eukaryota</taxon>
        <taxon>Viridiplantae</taxon>
        <taxon>Streptophyta</taxon>
        <taxon>Embryophyta</taxon>
        <taxon>Tracheophyta</taxon>
        <taxon>Spermatophyta</taxon>
        <taxon>Magnoliopsida</taxon>
        <taxon>eudicotyledons</taxon>
        <taxon>Gunneridae</taxon>
        <taxon>Pentapetalae</taxon>
        <taxon>rosids</taxon>
        <taxon>fabids</taxon>
        <taxon>Fabales</taxon>
        <taxon>Fabaceae</taxon>
        <taxon>Papilionoideae</taxon>
        <taxon>50 kb inversion clade</taxon>
        <taxon>NPAAA clade</taxon>
        <taxon>Hologalegina</taxon>
        <taxon>IRL clade</taxon>
        <taxon>Trifolieae</taxon>
        <taxon>Trifolium</taxon>
    </lineage>
</organism>
<accession>A0A392N090</accession>
<name>A0A392N090_9FABA</name>